<feature type="signal peptide" evidence="2">
    <location>
        <begin position="1"/>
        <end position="23"/>
    </location>
</feature>
<dbReference type="RefSeq" id="WP_381499435.1">
    <property type="nucleotide sequence ID" value="NZ_JBHUOM010000002.1"/>
</dbReference>
<dbReference type="InterPro" id="IPR008929">
    <property type="entry name" value="Chondroitin_lyas"/>
</dbReference>
<dbReference type="EMBL" id="JBHUOM010000002">
    <property type="protein sequence ID" value="MFD2934114.1"/>
    <property type="molecule type" value="Genomic_DNA"/>
</dbReference>
<sequence>MTYFYSFIKTTSLLLLMHFCATAQTSYISATAKLPDHPRLLLLKGEEEIIKRTIKSDKTWSSLNQAILTECDAMVNIAPLERIKIGKRLLDKSREGLRRVFYLAYAWRMTHQEKYLKRAEMELLALSAFSDWNPSHFLDVAEMTMAVSIGYDWLYNDLSEQSRSVIKEAILKKGIEPSMDPQYNGWLKITNNWNQVCNAGITYGAIAIYEDQPEQSKSLINRAIASIVLPMGDYKPDGAYPEGYGYWGYGTSFNVMFISAVEKLFGSDFGLAQQPGFLKTAGYLENMTGPSGNANNYSDSGLRGELQPAMFWFAKKLNDPSLLWVERNRLMNSDPKQHVKNRLLPATLLWSNGLDLTKIAEPKATMWVGEGKTPVALMRTSWSDPSAIYVGVKGGSPSTSHAHMDAGSFVMEADGVRWAMDFGMQEYESLESKGVDLWNMQQNSQRWQVLRYNNFVHNTLTINNKLQRVDGKAPLTGHSNTPLFMNATFDLTSLYNESLVKATRGVALVNKAYVVVRDEIETSSTETTARWTMLSSANVSLTGTNKAELTKDGKTLILQVLEPATVVMKTWPTDPTHDYDTPNPGTILVGFEVKIPANTKTAITVLLTPASSASQKKQPVPPLQQWPH</sequence>
<dbReference type="PANTHER" id="PTHR38045:SF1">
    <property type="entry name" value="HEPARINASE II_III-LIKE PROTEIN"/>
    <property type="match status" value="1"/>
</dbReference>
<evidence type="ECO:0000259" key="3">
    <source>
        <dbReference type="Pfam" id="PF07940"/>
    </source>
</evidence>
<comment type="subcellular location">
    <subcellularLocation>
        <location evidence="1">Cell envelope</location>
    </subcellularLocation>
</comment>
<protein>
    <submittedName>
        <fullName evidence="4">Heparinase II/III family protein</fullName>
    </submittedName>
</protein>
<evidence type="ECO:0000313" key="4">
    <source>
        <dbReference type="EMBL" id="MFD2934114.1"/>
    </source>
</evidence>
<evidence type="ECO:0000313" key="5">
    <source>
        <dbReference type="Proteomes" id="UP001597512"/>
    </source>
</evidence>
<dbReference type="Gene3D" id="2.70.98.70">
    <property type="match status" value="1"/>
</dbReference>
<dbReference type="Gene3D" id="1.50.10.100">
    <property type="entry name" value="Chondroitin AC/alginate lyase"/>
    <property type="match status" value="1"/>
</dbReference>
<organism evidence="4 5">
    <name type="scientific">Spirosoma flavum</name>
    <dbReference type="NCBI Taxonomy" id="2048557"/>
    <lineage>
        <taxon>Bacteria</taxon>
        <taxon>Pseudomonadati</taxon>
        <taxon>Bacteroidota</taxon>
        <taxon>Cytophagia</taxon>
        <taxon>Cytophagales</taxon>
        <taxon>Cytophagaceae</taxon>
        <taxon>Spirosoma</taxon>
    </lineage>
</organism>
<dbReference type="SUPFAM" id="SSF48230">
    <property type="entry name" value="Chondroitin AC/alginate lyase"/>
    <property type="match status" value="1"/>
</dbReference>
<evidence type="ECO:0000256" key="2">
    <source>
        <dbReference type="SAM" id="SignalP"/>
    </source>
</evidence>
<dbReference type="Proteomes" id="UP001597512">
    <property type="component" value="Unassembled WGS sequence"/>
</dbReference>
<accession>A0ABW6AJ76</accession>
<dbReference type="InterPro" id="IPR012480">
    <property type="entry name" value="Hepar_II_III_C"/>
</dbReference>
<reference evidence="5" key="1">
    <citation type="journal article" date="2019" name="Int. J. Syst. Evol. Microbiol.">
        <title>The Global Catalogue of Microorganisms (GCM) 10K type strain sequencing project: providing services to taxonomists for standard genome sequencing and annotation.</title>
        <authorList>
            <consortium name="The Broad Institute Genomics Platform"/>
            <consortium name="The Broad Institute Genome Sequencing Center for Infectious Disease"/>
            <person name="Wu L."/>
            <person name="Ma J."/>
        </authorList>
    </citation>
    <scope>NUCLEOTIDE SEQUENCE [LARGE SCALE GENOMIC DNA]</scope>
    <source>
        <strain evidence="5">KCTC 52490</strain>
    </source>
</reference>
<evidence type="ECO:0000256" key="1">
    <source>
        <dbReference type="ARBA" id="ARBA00004196"/>
    </source>
</evidence>
<feature type="chain" id="PRO_5046283185" evidence="2">
    <location>
        <begin position="24"/>
        <end position="628"/>
    </location>
</feature>
<comment type="caution">
    <text evidence="4">The sequence shown here is derived from an EMBL/GenBank/DDBJ whole genome shotgun (WGS) entry which is preliminary data.</text>
</comment>
<name>A0ABW6AJ76_9BACT</name>
<keyword evidence="2" id="KW-0732">Signal</keyword>
<feature type="domain" description="Heparinase II/III-like C-terminal" evidence="3">
    <location>
        <begin position="389"/>
        <end position="585"/>
    </location>
</feature>
<gene>
    <name evidence="4" type="ORF">ACFS25_09995</name>
</gene>
<proteinExistence type="predicted"/>
<keyword evidence="5" id="KW-1185">Reference proteome</keyword>
<dbReference type="PANTHER" id="PTHR38045">
    <property type="entry name" value="CHROMOSOME 1, WHOLE GENOME SHOTGUN SEQUENCE"/>
    <property type="match status" value="1"/>
</dbReference>
<dbReference type="Pfam" id="PF07940">
    <property type="entry name" value="Hepar_II_III_C"/>
    <property type="match status" value="1"/>
</dbReference>